<reference evidence="1 2" key="1">
    <citation type="submission" date="2018-08" db="EMBL/GenBank/DDBJ databases">
        <title>A genome reference for cultivated species of the human gut microbiota.</title>
        <authorList>
            <person name="Zou Y."/>
            <person name="Xue W."/>
            <person name="Luo G."/>
        </authorList>
    </citation>
    <scope>NUCLEOTIDE SEQUENCE [LARGE SCALE GENOMIC DNA]</scope>
    <source>
        <strain evidence="1 2">AF18-14</strain>
    </source>
</reference>
<name>A0A412QW04_PHOVU</name>
<comment type="caution">
    <text evidence="1">The sequence shown here is derived from an EMBL/GenBank/DDBJ whole genome shotgun (WGS) entry which is preliminary data.</text>
</comment>
<dbReference type="SUPFAM" id="SSF48208">
    <property type="entry name" value="Six-hairpin glycosidases"/>
    <property type="match status" value="1"/>
</dbReference>
<evidence type="ECO:0000313" key="1">
    <source>
        <dbReference type="EMBL" id="RGT95196.1"/>
    </source>
</evidence>
<organism evidence="1 2">
    <name type="scientific">Phocaeicola vulgatus</name>
    <name type="common">Bacteroides vulgatus</name>
    <dbReference type="NCBI Taxonomy" id="821"/>
    <lineage>
        <taxon>Bacteria</taxon>
        <taxon>Pseudomonadati</taxon>
        <taxon>Bacteroidota</taxon>
        <taxon>Bacteroidia</taxon>
        <taxon>Bacteroidales</taxon>
        <taxon>Bacteroidaceae</taxon>
        <taxon>Phocaeicola</taxon>
    </lineage>
</organism>
<sequence length="758" mass="87195">MTFGNDKSVSVPWHSTGEYAGPSFSYTDLYKKKAFTYSSMKTYPLSHSIKYTEENGKLTLLLTVKNNSETTQVIEDETSFRLGINTIMANPKEYFSIFFPTLLRSEKTHFWGYFEAPDGHVLALASSDPIASWHLDYIGNGHRIASACLDLLHPLPLPQRHPQDLFSLAPNETKNWKLVFIPLSNINEVPSAVAKAISVPMIHLERTTASPGETTDIHILSTGGIAPKLIISGPQGQQVPARLVKKTGNDYHYEMVASEQDGMYNIIAQTDRYHTEANIYVRKPWSWYLAQAGKEALRMEQKTARHREAWMGFFSAYWSQVYLPNPAQLNETEEKFEKFWEVMIDPKTGFYDTDKETWHTRPQNTSWMVGVLVARYAATKKIEHLELAAQWADFLIDKFQLPNGAYKGYTALTMGAKFIQELMWFEVPLTKKSAVWKARYKKHQESVAAAAQNILFVKDMGDTEGESTYEDSQAGTAWSLLAMHALTNPKGKDAAQFLKESIAIQKRHECLTQALIPDSRMRGGTLRWWEAQYDVLIMRNMMNSPHAWTMRSQFGAMYLYLLTGKEYYLNVAFNVMASCSQAIDHHTGELRWAFVPDPHVKVKQFVQNYRKSGEGKYVDEVIGEQWVPMISSWWRVPEQEVPWNNERGWSCDNDVHEHFRFMAEQFIPNAFVIERPDGSLRTWNCTIKRQGEKLVITPAEKLVTRVHFNLQKRCQVEIAFADKKEYASLEKGMHWIGRGLSDYRIPSIYLWNEMITKK</sequence>
<dbReference type="Proteomes" id="UP000283833">
    <property type="component" value="Unassembled WGS sequence"/>
</dbReference>
<dbReference type="GO" id="GO:0005975">
    <property type="term" value="P:carbohydrate metabolic process"/>
    <property type="evidence" value="ECO:0007669"/>
    <property type="project" value="InterPro"/>
</dbReference>
<protein>
    <submittedName>
        <fullName evidence="1">Uncharacterized protein</fullName>
    </submittedName>
</protein>
<evidence type="ECO:0000313" key="2">
    <source>
        <dbReference type="Proteomes" id="UP000283833"/>
    </source>
</evidence>
<proteinExistence type="predicted"/>
<accession>A0A412QW04</accession>
<dbReference type="EMBL" id="QRXI01000007">
    <property type="protein sequence ID" value="RGT95196.1"/>
    <property type="molecule type" value="Genomic_DNA"/>
</dbReference>
<gene>
    <name evidence="1" type="ORF">DWX04_07345</name>
</gene>
<dbReference type="InterPro" id="IPR008928">
    <property type="entry name" value="6-hairpin_glycosidase_sf"/>
</dbReference>
<dbReference type="AlphaFoldDB" id="A0A412QW04"/>